<dbReference type="GO" id="GO:0005886">
    <property type="term" value="C:plasma membrane"/>
    <property type="evidence" value="ECO:0007669"/>
    <property type="project" value="TreeGrafter"/>
</dbReference>
<dbReference type="EnsemblPlants" id="AET2Gv20570900.17">
    <property type="protein sequence ID" value="AET2Gv20570900.17"/>
    <property type="gene ID" value="AET2Gv20570900"/>
</dbReference>
<organism evidence="2 3">
    <name type="scientific">Aegilops tauschii subsp. strangulata</name>
    <name type="common">Goatgrass</name>
    <dbReference type="NCBI Taxonomy" id="200361"/>
    <lineage>
        <taxon>Eukaryota</taxon>
        <taxon>Viridiplantae</taxon>
        <taxon>Streptophyta</taxon>
        <taxon>Embryophyta</taxon>
        <taxon>Tracheophyta</taxon>
        <taxon>Spermatophyta</taxon>
        <taxon>Magnoliopsida</taxon>
        <taxon>Liliopsida</taxon>
        <taxon>Poales</taxon>
        <taxon>Poaceae</taxon>
        <taxon>BOP clade</taxon>
        <taxon>Pooideae</taxon>
        <taxon>Triticodae</taxon>
        <taxon>Triticeae</taxon>
        <taxon>Triticinae</taxon>
        <taxon>Aegilops</taxon>
    </lineage>
</organism>
<evidence type="ECO:0000313" key="3">
    <source>
        <dbReference type="Proteomes" id="UP000015105"/>
    </source>
</evidence>
<reference evidence="2" key="3">
    <citation type="journal article" date="2017" name="Nature">
        <title>Genome sequence of the progenitor of the wheat D genome Aegilops tauschii.</title>
        <authorList>
            <person name="Luo M.C."/>
            <person name="Gu Y.Q."/>
            <person name="Puiu D."/>
            <person name="Wang H."/>
            <person name="Twardziok S.O."/>
            <person name="Deal K.R."/>
            <person name="Huo N."/>
            <person name="Zhu T."/>
            <person name="Wang L."/>
            <person name="Wang Y."/>
            <person name="McGuire P.E."/>
            <person name="Liu S."/>
            <person name="Long H."/>
            <person name="Ramasamy R.K."/>
            <person name="Rodriguez J.C."/>
            <person name="Van S.L."/>
            <person name="Yuan L."/>
            <person name="Wang Z."/>
            <person name="Xia Z."/>
            <person name="Xiao L."/>
            <person name="Anderson O.D."/>
            <person name="Ouyang S."/>
            <person name="Liang Y."/>
            <person name="Zimin A.V."/>
            <person name="Pertea G."/>
            <person name="Qi P."/>
            <person name="Bennetzen J.L."/>
            <person name="Dai X."/>
            <person name="Dawson M.W."/>
            <person name="Muller H.G."/>
            <person name="Kugler K."/>
            <person name="Rivarola-Duarte L."/>
            <person name="Spannagl M."/>
            <person name="Mayer K.F.X."/>
            <person name="Lu F.H."/>
            <person name="Bevan M.W."/>
            <person name="Leroy P."/>
            <person name="Li P."/>
            <person name="You F.M."/>
            <person name="Sun Q."/>
            <person name="Liu Z."/>
            <person name="Lyons E."/>
            <person name="Wicker T."/>
            <person name="Salzberg S.L."/>
            <person name="Devos K.M."/>
            <person name="Dvorak J."/>
        </authorList>
    </citation>
    <scope>NUCLEOTIDE SEQUENCE [LARGE SCALE GENOMIC DNA]</scope>
    <source>
        <strain evidence="2">cv. AL8/78</strain>
    </source>
</reference>
<dbReference type="PANTHER" id="PTHR31149">
    <property type="entry name" value="EXPRESSED PROTEIN"/>
    <property type="match status" value="1"/>
</dbReference>
<dbReference type="PROSITE" id="PS50835">
    <property type="entry name" value="IG_LIKE"/>
    <property type="match status" value="1"/>
</dbReference>
<keyword evidence="3" id="KW-1185">Reference proteome</keyword>
<accession>A0A453BMW6</accession>
<name>A0A453BMW6_AEGTS</name>
<evidence type="ECO:0000313" key="2">
    <source>
        <dbReference type="EnsemblPlants" id="AET2Gv20570900.17"/>
    </source>
</evidence>
<reference evidence="3" key="2">
    <citation type="journal article" date="2017" name="Nat. Plants">
        <title>The Aegilops tauschii genome reveals multiple impacts of transposons.</title>
        <authorList>
            <person name="Zhao G."/>
            <person name="Zou C."/>
            <person name="Li K."/>
            <person name="Wang K."/>
            <person name="Li T."/>
            <person name="Gao L."/>
            <person name="Zhang X."/>
            <person name="Wang H."/>
            <person name="Yang Z."/>
            <person name="Liu X."/>
            <person name="Jiang W."/>
            <person name="Mao L."/>
            <person name="Kong X."/>
            <person name="Jiao Y."/>
            <person name="Jia J."/>
        </authorList>
    </citation>
    <scope>NUCLEOTIDE SEQUENCE [LARGE SCALE GENOMIC DNA]</scope>
    <source>
        <strain evidence="3">cv. AL8/78</strain>
    </source>
</reference>
<proteinExistence type="predicted"/>
<dbReference type="AlphaFoldDB" id="A0A453BMW6"/>
<dbReference type="GO" id="GO:0009506">
    <property type="term" value="C:plasmodesma"/>
    <property type="evidence" value="ECO:0007669"/>
    <property type="project" value="TreeGrafter"/>
</dbReference>
<sequence length="606" mass="66042">MEYQLTIDDIDSSLVFMYTPVTEEGVKGDPQCTMTDFVKAGTPSVSNVYVVGDIVEDNTIKGNGKYFGGKEGLSKFQWFREKENGGFLLVLSNSTQYTLIKEDVGWCLKFVYTPINLEGQEGEAAFAITEAVRKAPPKVFDLKITGEAREGSKVSVTATVTGGTVASSRVQWFKASSSEFVNDHELEALCTSKVSKTFRIPLGAVGCYIVAKFTPVGPDGEIGAPAYAILDDVVETLPPSLNFLTVTGEFSEDQMLTASYGYIGGYEGNSLYSWYLHETEDDEGSPLSEASGLLQYRIKKEDVGKFVSFKCIPIRNDGIVGEPGVFMGNDRVTPGNPTVLSLELNGEAIEGTTMVANRRYWGGEEGDTVFRWVLTSSDGTWNEIEGATSSSYSLKCDDIGFYVSVSCEPVRIDGVHGSLVTTEAIGPIIPGPPACRSLELAGSMLEGGRLTSHAEYTGGVKGNCIQQWFRSHDDGSKDELIADGEPKGVSLVIPECFEDNEISPIKAYFGGKEGTGKYTWFRTTEKLDNLEPELVASCSEVVGETLLYKPSLVDVGFYLILCWVPTRCDGKTGDPLMAITDNPVMSNSKSRPFHSKEIKLREKHLL</sequence>
<dbReference type="Gramene" id="AET2Gv20570900.17">
    <property type="protein sequence ID" value="AET2Gv20570900.17"/>
    <property type="gene ID" value="AET2Gv20570900"/>
</dbReference>
<dbReference type="InterPro" id="IPR056284">
    <property type="entry name" value="AIR9-like_A9"/>
</dbReference>
<reference evidence="2" key="4">
    <citation type="submission" date="2019-03" db="UniProtKB">
        <authorList>
            <consortium name="EnsemblPlants"/>
        </authorList>
    </citation>
    <scope>IDENTIFICATION</scope>
</reference>
<reference evidence="2" key="5">
    <citation type="journal article" date="2021" name="G3 (Bethesda)">
        <title>Aegilops tauschii genome assembly Aet v5.0 features greater sequence contiguity and improved annotation.</title>
        <authorList>
            <person name="Wang L."/>
            <person name="Zhu T."/>
            <person name="Rodriguez J.C."/>
            <person name="Deal K.R."/>
            <person name="Dubcovsky J."/>
            <person name="McGuire P.E."/>
            <person name="Lux T."/>
            <person name="Spannagl M."/>
            <person name="Mayer K.F.X."/>
            <person name="Baldrich P."/>
            <person name="Meyers B.C."/>
            <person name="Huo N."/>
            <person name="Gu Y.Q."/>
            <person name="Zhou H."/>
            <person name="Devos K.M."/>
            <person name="Bennetzen J.L."/>
            <person name="Unver T."/>
            <person name="Budak H."/>
            <person name="Gulick P.J."/>
            <person name="Galiba G."/>
            <person name="Kalapos B."/>
            <person name="Nelson D.R."/>
            <person name="Li P."/>
            <person name="You F.M."/>
            <person name="Luo M.C."/>
            <person name="Dvorak J."/>
        </authorList>
    </citation>
    <scope>NUCLEOTIDE SEQUENCE [LARGE SCALE GENOMIC DNA]</scope>
    <source>
        <strain evidence="2">cv. AL8/78</strain>
    </source>
</reference>
<dbReference type="InterPro" id="IPR007110">
    <property type="entry name" value="Ig-like_dom"/>
</dbReference>
<evidence type="ECO:0000259" key="1">
    <source>
        <dbReference type="PROSITE" id="PS50835"/>
    </source>
</evidence>
<reference evidence="3" key="1">
    <citation type="journal article" date="2014" name="Science">
        <title>Ancient hybridizations among the ancestral genomes of bread wheat.</title>
        <authorList>
            <consortium name="International Wheat Genome Sequencing Consortium,"/>
            <person name="Marcussen T."/>
            <person name="Sandve S.R."/>
            <person name="Heier L."/>
            <person name="Spannagl M."/>
            <person name="Pfeifer M."/>
            <person name="Jakobsen K.S."/>
            <person name="Wulff B.B."/>
            <person name="Steuernagel B."/>
            <person name="Mayer K.F."/>
            <person name="Olsen O.A."/>
        </authorList>
    </citation>
    <scope>NUCLEOTIDE SEQUENCE [LARGE SCALE GENOMIC DNA]</scope>
    <source>
        <strain evidence="3">cv. AL8/78</strain>
    </source>
</reference>
<dbReference type="Proteomes" id="UP000015105">
    <property type="component" value="Chromosome 2D"/>
</dbReference>
<dbReference type="Pfam" id="PF23197">
    <property type="entry name" value="IG_AIR9"/>
    <property type="match status" value="7"/>
</dbReference>
<dbReference type="Gene3D" id="2.60.40.2700">
    <property type="match status" value="2"/>
</dbReference>
<protein>
    <recommendedName>
        <fullName evidence="1">Ig-like domain-containing protein</fullName>
    </recommendedName>
</protein>
<feature type="domain" description="Ig-like" evidence="1">
    <location>
        <begin position="137"/>
        <end position="209"/>
    </location>
</feature>
<dbReference type="PANTHER" id="PTHR31149:SF11">
    <property type="entry name" value="187-KDA MICROTUBULE-ASSOCIATED PROTEIN AIR9"/>
    <property type="match status" value="1"/>
</dbReference>